<evidence type="ECO:0000259" key="3">
    <source>
        <dbReference type="PROSITE" id="PS50075"/>
    </source>
</evidence>
<dbReference type="InterPro" id="IPR006162">
    <property type="entry name" value="Ppantetheine_attach_site"/>
</dbReference>
<dbReference type="Gene3D" id="3.40.50.980">
    <property type="match status" value="2"/>
</dbReference>
<accession>A0A1G6ZFS9</accession>
<dbReference type="Gene3D" id="2.30.38.10">
    <property type="entry name" value="Luciferase, Domain 3"/>
    <property type="match status" value="1"/>
</dbReference>
<keyword evidence="1" id="KW-0596">Phosphopantetheine</keyword>
<dbReference type="Gene3D" id="3.40.50.1820">
    <property type="entry name" value="alpha/beta hydrolase"/>
    <property type="match status" value="1"/>
</dbReference>
<dbReference type="PANTHER" id="PTHR45527">
    <property type="entry name" value="NONRIBOSOMAL PEPTIDE SYNTHETASE"/>
    <property type="match status" value="1"/>
</dbReference>
<dbReference type="SUPFAM" id="SSF56801">
    <property type="entry name" value="Acetyl-CoA synthetase-like"/>
    <property type="match status" value="1"/>
</dbReference>
<feature type="domain" description="Carrier" evidence="3">
    <location>
        <begin position="750"/>
        <end position="825"/>
    </location>
</feature>
<dbReference type="PROSITE" id="PS50075">
    <property type="entry name" value="CARRIER"/>
    <property type="match status" value="1"/>
</dbReference>
<name>A0A1G6ZFS9_9SPHI</name>
<dbReference type="Pfam" id="PF00501">
    <property type="entry name" value="AMP-binding"/>
    <property type="match status" value="1"/>
</dbReference>
<gene>
    <name evidence="4" type="ORF">SAMN05216464_103335</name>
</gene>
<dbReference type="GO" id="GO:0005737">
    <property type="term" value="C:cytoplasm"/>
    <property type="evidence" value="ECO:0007669"/>
    <property type="project" value="TreeGrafter"/>
</dbReference>
<dbReference type="Pfam" id="PF00550">
    <property type="entry name" value="PP-binding"/>
    <property type="match status" value="1"/>
</dbReference>
<keyword evidence="5" id="KW-1185">Reference proteome</keyword>
<dbReference type="Pfam" id="PF00975">
    <property type="entry name" value="Thioesterase"/>
    <property type="match status" value="1"/>
</dbReference>
<dbReference type="SUPFAM" id="SSF53474">
    <property type="entry name" value="alpha/beta-Hydrolases"/>
    <property type="match status" value="1"/>
</dbReference>
<reference evidence="4 5" key="1">
    <citation type="submission" date="2016-10" db="EMBL/GenBank/DDBJ databases">
        <authorList>
            <person name="de Groot N.N."/>
        </authorList>
    </citation>
    <scope>NUCLEOTIDE SEQUENCE [LARGE SCALE GENOMIC DNA]</scope>
    <source>
        <strain evidence="4 5">47C3B</strain>
    </source>
</reference>
<dbReference type="RefSeq" id="WP_091148324.1">
    <property type="nucleotide sequence ID" value="NZ_FNAI01000003.1"/>
</dbReference>
<proteinExistence type="predicted"/>
<dbReference type="InterPro" id="IPR045851">
    <property type="entry name" value="AMP-bd_C_sf"/>
</dbReference>
<evidence type="ECO:0000256" key="1">
    <source>
        <dbReference type="ARBA" id="ARBA00022450"/>
    </source>
</evidence>
<dbReference type="FunFam" id="3.30.300.30:FF:000010">
    <property type="entry name" value="Enterobactin synthetase component F"/>
    <property type="match status" value="1"/>
</dbReference>
<dbReference type="InterPro" id="IPR036736">
    <property type="entry name" value="ACP-like_sf"/>
</dbReference>
<dbReference type="InterPro" id="IPR010071">
    <property type="entry name" value="AA_adenyl_dom"/>
</dbReference>
<sequence>MPIKNLNEFIPFVADEWAGMLQVNLPHDINTAPTSDSNYEIIEFPIDLISVQQFKQQNFEISVAFKQILLLAFQIMLFRNSDQYDIGFGIYVDGSILPLHVHLEGEMVLNDAHVALEENLQKSFNFRDISGSIVGLVNCLFLFDQLNESFDGTRFNDFKFDLVFGFFEKDGNFFGRFFYETNSLSRHVVTSMAGHYLKITNSIVAGDNVKIGAIPILSEEESNALLKFNDTVEFYPQEKTIHQLFEEQVFKTPDNIALYLYDFTLTYSELNKIANRLARLLIKKGLQIGENVAIMTGRNFNMIIGMYGILKAGGTYIPVDPDYPLDRQNYILSNSAISLVITDQDYADDLNISGIEYLNLNSLPLDDFQDDNLLIPVKSTQLAYCIYTSGSTGRPKAVMIEHHSVVNLVLWVNNTFNVCTEDRLLFITSMCFDLSVYDIFGMLATGGALVIANQHQINNFNELQLMFKKYKITFWDSVPSTLDYLIRELEVGSLDFSQNNLRIVLLSGDWIPVQLSERVKVYFPNARVISLGGATEATVWSNFYPVETIDKSWKSIPYGTPITNNFFYILNEQLQPVPRGVTGHLFIGGVGVAKGYVNNPEGTNKAFISDPFNQRCGGVMYRTGDQGRFLPNMNMEFIGRVDNQVKIRGYRVELGEIESTLAQNSTVSQAVVLVKTDSDSKKYLVGYIVPNGAFDKDSLINHLKAKLPDYMVPLIWIEVEKLPLNINGKIDRNALNAMTLPESILEPYQEAETLDEKIMTEIWQQVLSIDNIGINDNFYEIGGHSLMALQIVSRFETATGKRLTPVTLFRNPTIALLSMAVKNKTYDSKWKSLIPIKATGNKNPLYIVHGNGLYAVGFSELAKNVDVEQPVFGLQPKEVNDADNKIKTLADIAKLYLAEVLENNPTGPYLLAGYSFGGFVAVEMERQLTAMGKDVKMLAIFDTNAENSIYNKPIKSILWRKIFRQFPKILWGAKSMVLENVPFFKFHYHYYIKAIRKQLGKVAPTELTETENLHRQILEENLNYYEAWRSYVLDPVTTKIHLFKAKRQYNYADDFKYLGWKKIAKGGLELYDVPGDHNSILQNPNVLEFGRILQSAIDKCAE</sequence>
<dbReference type="Gene3D" id="1.10.1200.10">
    <property type="entry name" value="ACP-like"/>
    <property type="match status" value="1"/>
</dbReference>
<dbReference type="STRING" id="1391627.SAMN05216464_103335"/>
<dbReference type="Pfam" id="PF13193">
    <property type="entry name" value="AMP-binding_C"/>
    <property type="match status" value="1"/>
</dbReference>
<dbReference type="InterPro" id="IPR009081">
    <property type="entry name" value="PP-bd_ACP"/>
</dbReference>
<dbReference type="SUPFAM" id="SSF52777">
    <property type="entry name" value="CoA-dependent acyltransferases"/>
    <property type="match status" value="1"/>
</dbReference>
<dbReference type="GO" id="GO:0043041">
    <property type="term" value="P:amino acid activation for nonribosomal peptide biosynthetic process"/>
    <property type="evidence" value="ECO:0007669"/>
    <property type="project" value="TreeGrafter"/>
</dbReference>
<dbReference type="PANTHER" id="PTHR45527:SF1">
    <property type="entry name" value="FATTY ACID SYNTHASE"/>
    <property type="match status" value="1"/>
</dbReference>
<dbReference type="PROSITE" id="PS00012">
    <property type="entry name" value="PHOSPHOPANTETHEINE"/>
    <property type="match status" value="1"/>
</dbReference>
<dbReference type="Gene3D" id="3.30.559.30">
    <property type="entry name" value="Nonribosomal peptide synthetase, condensation domain"/>
    <property type="match status" value="1"/>
</dbReference>
<dbReference type="FunFam" id="3.40.50.12780:FF:000012">
    <property type="entry name" value="Non-ribosomal peptide synthetase"/>
    <property type="match status" value="1"/>
</dbReference>
<dbReference type="InterPro" id="IPR025110">
    <property type="entry name" value="AMP-bd_C"/>
</dbReference>
<dbReference type="InterPro" id="IPR029058">
    <property type="entry name" value="AB_hydrolase_fold"/>
</dbReference>
<dbReference type="GO" id="GO:0031177">
    <property type="term" value="F:phosphopantetheine binding"/>
    <property type="evidence" value="ECO:0007669"/>
    <property type="project" value="TreeGrafter"/>
</dbReference>
<evidence type="ECO:0000313" key="4">
    <source>
        <dbReference type="EMBL" id="SDE01311.1"/>
    </source>
</evidence>
<dbReference type="EMBL" id="FNAI01000003">
    <property type="protein sequence ID" value="SDE01311.1"/>
    <property type="molecule type" value="Genomic_DNA"/>
</dbReference>
<evidence type="ECO:0000313" key="5">
    <source>
        <dbReference type="Proteomes" id="UP000199072"/>
    </source>
</evidence>
<dbReference type="CDD" id="cd05930">
    <property type="entry name" value="A_NRPS"/>
    <property type="match status" value="1"/>
</dbReference>
<organism evidence="4 5">
    <name type="scientific">Mucilaginibacter pineti</name>
    <dbReference type="NCBI Taxonomy" id="1391627"/>
    <lineage>
        <taxon>Bacteria</taxon>
        <taxon>Pseudomonadati</taxon>
        <taxon>Bacteroidota</taxon>
        <taxon>Sphingobacteriia</taxon>
        <taxon>Sphingobacteriales</taxon>
        <taxon>Sphingobacteriaceae</taxon>
        <taxon>Mucilaginibacter</taxon>
    </lineage>
</organism>
<dbReference type="NCBIfam" id="TIGR01733">
    <property type="entry name" value="AA-adenyl-dom"/>
    <property type="match status" value="1"/>
</dbReference>
<dbReference type="Proteomes" id="UP000199072">
    <property type="component" value="Unassembled WGS sequence"/>
</dbReference>
<dbReference type="FunFam" id="3.40.50.980:FF:000001">
    <property type="entry name" value="Non-ribosomal peptide synthetase"/>
    <property type="match status" value="1"/>
</dbReference>
<dbReference type="AlphaFoldDB" id="A0A1G6ZFS9"/>
<evidence type="ECO:0000256" key="2">
    <source>
        <dbReference type="ARBA" id="ARBA00022553"/>
    </source>
</evidence>
<dbReference type="Gene3D" id="3.30.300.30">
    <property type="match status" value="1"/>
</dbReference>
<dbReference type="InterPro" id="IPR001031">
    <property type="entry name" value="Thioesterase"/>
</dbReference>
<dbReference type="SUPFAM" id="SSF47336">
    <property type="entry name" value="ACP-like"/>
    <property type="match status" value="1"/>
</dbReference>
<dbReference type="OrthoDB" id="4317020at2"/>
<keyword evidence="2" id="KW-0597">Phosphoprotein</keyword>
<dbReference type="InterPro" id="IPR000873">
    <property type="entry name" value="AMP-dep_synth/lig_dom"/>
</dbReference>
<dbReference type="GO" id="GO:0044550">
    <property type="term" value="P:secondary metabolite biosynthetic process"/>
    <property type="evidence" value="ECO:0007669"/>
    <property type="project" value="UniProtKB-ARBA"/>
</dbReference>
<protein>
    <submittedName>
        <fullName evidence="4">Amino acid adenylation domain-containing protein</fullName>
    </submittedName>
</protein>